<feature type="domain" description="IclR-ED" evidence="5">
    <location>
        <begin position="70"/>
        <end position="248"/>
    </location>
</feature>
<keyword evidence="2" id="KW-0238">DNA-binding</keyword>
<keyword evidence="7" id="KW-1185">Reference proteome</keyword>
<dbReference type="PANTHER" id="PTHR30136">
    <property type="entry name" value="HELIX-TURN-HELIX TRANSCRIPTIONAL REGULATOR, ICLR FAMILY"/>
    <property type="match status" value="1"/>
</dbReference>
<feature type="domain" description="HTH iclR-type" evidence="4">
    <location>
        <begin position="8"/>
        <end position="69"/>
    </location>
</feature>
<proteinExistence type="predicted"/>
<evidence type="ECO:0000256" key="3">
    <source>
        <dbReference type="ARBA" id="ARBA00023163"/>
    </source>
</evidence>
<keyword evidence="1" id="KW-0805">Transcription regulation</keyword>
<dbReference type="AlphaFoldDB" id="A0A285L237"/>
<gene>
    <name evidence="6" type="ORF">SAMN04244553_1459</name>
</gene>
<dbReference type="Proteomes" id="UP000219565">
    <property type="component" value="Unassembled WGS sequence"/>
</dbReference>
<dbReference type="Pfam" id="PF09339">
    <property type="entry name" value="HTH_IclR"/>
    <property type="match status" value="1"/>
</dbReference>
<dbReference type="InterPro" id="IPR029016">
    <property type="entry name" value="GAF-like_dom_sf"/>
</dbReference>
<dbReference type="GO" id="GO:0045892">
    <property type="term" value="P:negative regulation of DNA-templated transcription"/>
    <property type="evidence" value="ECO:0007669"/>
    <property type="project" value="TreeGrafter"/>
</dbReference>
<dbReference type="InterPro" id="IPR050707">
    <property type="entry name" value="HTH_MetabolicPath_Reg"/>
</dbReference>
<evidence type="ECO:0000259" key="4">
    <source>
        <dbReference type="PROSITE" id="PS51077"/>
    </source>
</evidence>
<organism evidence="6 7">
    <name type="scientific">Nocardia amikacinitolerans</name>
    <dbReference type="NCBI Taxonomy" id="756689"/>
    <lineage>
        <taxon>Bacteria</taxon>
        <taxon>Bacillati</taxon>
        <taxon>Actinomycetota</taxon>
        <taxon>Actinomycetes</taxon>
        <taxon>Mycobacteriales</taxon>
        <taxon>Nocardiaceae</taxon>
        <taxon>Nocardia</taxon>
    </lineage>
</organism>
<dbReference type="Gene3D" id="3.30.450.40">
    <property type="match status" value="1"/>
</dbReference>
<dbReference type="InterPro" id="IPR036388">
    <property type="entry name" value="WH-like_DNA-bd_sf"/>
</dbReference>
<reference evidence="6 7" key="1">
    <citation type="submission" date="2017-09" db="EMBL/GenBank/DDBJ databases">
        <authorList>
            <person name="Ehlers B."/>
            <person name="Leendertz F.H."/>
        </authorList>
    </citation>
    <scope>NUCLEOTIDE SEQUENCE [LARGE SCALE GENOMIC DNA]</scope>
    <source>
        <strain evidence="6 7">DSM 45537</strain>
    </source>
</reference>
<evidence type="ECO:0000259" key="5">
    <source>
        <dbReference type="PROSITE" id="PS51078"/>
    </source>
</evidence>
<dbReference type="RefSeq" id="WP_097244153.1">
    <property type="nucleotide sequence ID" value="NZ_JAMTCV010000006.1"/>
</dbReference>
<dbReference type="Gene3D" id="1.10.10.10">
    <property type="entry name" value="Winged helix-like DNA-binding domain superfamily/Winged helix DNA-binding domain"/>
    <property type="match status" value="1"/>
</dbReference>
<dbReference type="SUPFAM" id="SSF46785">
    <property type="entry name" value="Winged helix' DNA-binding domain"/>
    <property type="match status" value="1"/>
</dbReference>
<dbReference type="PANTHER" id="PTHR30136:SF24">
    <property type="entry name" value="HTH-TYPE TRANSCRIPTIONAL REPRESSOR ALLR"/>
    <property type="match status" value="1"/>
</dbReference>
<protein>
    <submittedName>
        <fullName evidence="6">Transcriptional regulator, IclR family</fullName>
    </submittedName>
</protein>
<keyword evidence="3" id="KW-0804">Transcription</keyword>
<dbReference type="SUPFAM" id="SSF55781">
    <property type="entry name" value="GAF domain-like"/>
    <property type="match status" value="1"/>
</dbReference>
<dbReference type="InterPro" id="IPR014757">
    <property type="entry name" value="Tscrpt_reg_IclR_C"/>
</dbReference>
<dbReference type="STRING" id="1379680.GCA_001612615_02113"/>
<sequence length="256" mass="27410">MARSSSGESLLSRVVRIYEAFGPDHRAVTLSELAERSDLPLATASRLVNELIDYGWLRRDAQRRVCVGVRMWELASRAAPTLGLRDVAYPIMADLHAVVGHSVQLGVLQDREVLYIERLSAPRAVRNRVRVAGRLPLHATSSGLVLLAHGPRELQESVLASPLRALTPHTITSPDLLRATLGEIRRTGLAYCPGFVDECATGIAVPVRAGGGRIVAALSVVVPNDASARTAVPALHAAGRGISRMFGTAAPARMVV</sequence>
<dbReference type="InterPro" id="IPR036390">
    <property type="entry name" value="WH_DNA-bd_sf"/>
</dbReference>
<dbReference type="PROSITE" id="PS51077">
    <property type="entry name" value="HTH_ICLR"/>
    <property type="match status" value="1"/>
</dbReference>
<evidence type="ECO:0000256" key="1">
    <source>
        <dbReference type="ARBA" id="ARBA00023015"/>
    </source>
</evidence>
<dbReference type="SMART" id="SM00346">
    <property type="entry name" value="HTH_ICLR"/>
    <property type="match status" value="1"/>
</dbReference>
<dbReference type="OrthoDB" id="60629at2"/>
<dbReference type="EMBL" id="OBEG01000001">
    <property type="protein sequence ID" value="SNY78974.1"/>
    <property type="molecule type" value="Genomic_DNA"/>
</dbReference>
<name>A0A285L237_9NOCA</name>
<dbReference type="GO" id="GO:0003700">
    <property type="term" value="F:DNA-binding transcription factor activity"/>
    <property type="evidence" value="ECO:0007669"/>
    <property type="project" value="TreeGrafter"/>
</dbReference>
<dbReference type="Pfam" id="PF01614">
    <property type="entry name" value="IclR_C"/>
    <property type="match status" value="1"/>
</dbReference>
<accession>A0A285L237</accession>
<dbReference type="PROSITE" id="PS51078">
    <property type="entry name" value="ICLR_ED"/>
    <property type="match status" value="1"/>
</dbReference>
<evidence type="ECO:0000256" key="2">
    <source>
        <dbReference type="ARBA" id="ARBA00023125"/>
    </source>
</evidence>
<dbReference type="GO" id="GO:0003677">
    <property type="term" value="F:DNA binding"/>
    <property type="evidence" value="ECO:0007669"/>
    <property type="project" value="UniProtKB-KW"/>
</dbReference>
<evidence type="ECO:0000313" key="7">
    <source>
        <dbReference type="Proteomes" id="UP000219565"/>
    </source>
</evidence>
<dbReference type="InterPro" id="IPR005471">
    <property type="entry name" value="Tscrpt_reg_IclR_N"/>
</dbReference>
<evidence type="ECO:0000313" key="6">
    <source>
        <dbReference type="EMBL" id="SNY78974.1"/>
    </source>
</evidence>